<dbReference type="InterPro" id="IPR027417">
    <property type="entry name" value="P-loop_NTPase"/>
</dbReference>
<comment type="caution">
    <text evidence="7">The sequence shown here is derived from an EMBL/GenBank/DDBJ whole genome shotgun (WGS) entry which is preliminary data.</text>
</comment>
<evidence type="ECO:0000256" key="2">
    <source>
        <dbReference type="ARBA" id="ARBA00022448"/>
    </source>
</evidence>
<evidence type="ECO:0000256" key="3">
    <source>
        <dbReference type="ARBA" id="ARBA00022475"/>
    </source>
</evidence>
<dbReference type="InterPro" id="IPR017871">
    <property type="entry name" value="ABC_transporter-like_CS"/>
</dbReference>
<dbReference type="SUPFAM" id="SSF52540">
    <property type="entry name" value="P-loop containing nucleoside triphosphate hydrolases"/>
    <property type="match status" value="1"/>
</dbReference>
<evidence type="ECO:0000256" key="5">
    <source>
        <dbReference type="ARBA" id="ARBA00022840"/>
    </source>
</evidence>
<dbReference type="SMART" id="SM00382">
    <property type="entry name" value="AAA"/>
    <property type="match status" value="1"/>
</dbReference>
<evidence type="ECO:0000313" key="8">
    <source>
        <dbReference type="Proteomes" id="UP000575898"/>
    </source>
</evidence>
<dbReference type="InterPro" id="IPR050086">
    <property type="entry name" value="MetN_ABC_transporter-like"/>
</dbReference>
<reference evidence="7 8" key="1">
    <citation type="submission" date="2020-08" db="EMBL/GenBank/DDBJ databases">
        <title>Genomic Encyclopedia of Type Strains, Phase IV (KMG-IV): sequencing the most valuable type-strain genomes for metagenomic binning, comparative biology and taxonomic classification.</title>
        <authorList>
            <person name="Goeker M."/>
        </authorList>
    </citation>
    <scope>NUCLEOTIDE SEQUENCE [LARGE SCALE GENOMIC DNA]</scope>
    <source>
        <strain evidence="7 8">DSM 27165</strain>
    </source>
</reference>
<feature type="domain" description="ABC transporter" evidence="6">
    <location>
        <begin position="35"/>
        <end position="280"/>
    </location>
</feature>
<dbReference type="Gene3D" id="3.40.50.300">
    <property type="entry name" value="P-loop containing nucleotide triphosphate hydrolases"/>
    <property type="match status" value="1"/>
</dbReference>
<sequence length="285" mass="31076">MFLNAGQADLAAGGTVGAIGLAGATAQSAQYADKLQVDDLHKCFGTQEVLKGVSLSARAGDVISIIGSSGSGKSTLLRCINLLERPNQGRIRVAGEELKLKMAKDGMLIAVDAQQLQRTRARLAMVFQHFNLWARMTVLENIIEAPIHVLGVPREQAIARARDYLEKVGLRRVEDTYPAHLSGGQQQRVAIARALAMEPEVMLFDEPTSALGPELAGEVLRVMQQLAQEGRTMVIVTHEMAFAREVSNHVIFLYQGRIAEQGDPRQVLVSPQSDRLRQFLSGSLK</sequence>
<dbReference type="InterPro" id="IPR003439">
    <property type="entry name" value="ABC_transporter-like_ATP-bd"/>
</dbReference>
<dbReference type="FunFam" id="3.40.50.300:FF:000020">
    <property type="entry name" value="Amino acid ABC transporter ATP-binding component"/>
    <property type="match status" value="1"/>
</dbReference>
<accession>A0A840MJK3</accession>
<dbReference type="PANTHER" id="PTHR43166:SF15">
    <property type="entry name" value="HISTIDINE TRANSPORT ATP-BINDING PROTEIN HISP"/>
    <property type="match status" value="1"/>
</dbReference>
<dbReference type="EMBL" id="JACHHY010000001">
    <property type="protein sequence ID" value="MBB5016997.1"/>
    <property type="molecule type" value="Genomic_DNA"/>
</dbReference>
<dbReference type="GO" id="GO:0016887">
    <property type="term" value="F:ATP hydrolysis activity"/>
    <property type="evidence" value="ECO:0007669"/>
    <property type="project" value="InterPro"/>
</dbReference>
<name>A0A840MJK3_9PROT</name>
<dbReference type="PROSITE" id="PS50893">
    <property type="entry name" value="ABC_TRANSPORTER_2"/>
    <property type="match status" value="1"/>
</dbReference>
<evidence type="ECO:0000313" key="7">
    <source>
        <dbReference type="EMBL" id="MBB5016997.1"/>
    </source>
</evidence>
<protein>
    <submittedName>
        <fullName evidence="7">ABC-type histidine transport system ATPase subunit</fullName>
    </submittedName>
</protein>
<dbReference type="Proteomes" id="UP000575898">
    <property type="component" value="Unassembled WGS sequence"/>
</dbReference>
<keyword evidence="3" id="KW-1003">Cell membrane</keyword>
<dbReference type="InterPro" id="IPR030679">
    <property type="entry name" value="ABC_ATPase_HisP-typ"/>
</dbReference>
<keyword evidence="5" id="KW-0067">ATP-binding</keyword>
<evidence type="ECO:0000256" key="1">
    <source>
        <dbReference type="ARBA" id="ARBA00005417"/>
    </source>
</evidence>
<keyword evidence="4" id="KW-0547">Nucleotide-binding</keyword>
<comment type="similarity">
    <text evidence="1">Belongs to the ABC transporter superfamily.</text>
</comment>
<dbReference type="GO" id="GO:0015424">
    <property type="term" value="F:ABC-type amino acid transporter activity"/>
    <property type="evidence" value="ECO:0007669"/>
    <property type="project" value="InterPro"/>
</dbReference>
<dbReference type="PANTHER" id="PTHR43166">
    <property type="entry name" value="AMINO ACID IMPORT ATP-BINDING PROTEIN"/>
    <property type="match status" value="1"/>
</dbReference>
<dbReference type="AlphaFoldDB" id="A0A840MJK3"/>
<evidence type="ECO:0000256" key="4">
    <source>
        <dbReference type="ARBA" id="ARBA00022741"/>
    </source>
</evidence>
<dbReference type="GO" id="GO:0005524">
    <property type="term" value="F:ATP binding"/>
    <property type="evidence" value="ECO:0007669"/>
    <property type="project" value="UniProtKB-KW"/>
</dbReference>
<dbReference type="InterPro" id="IPR003593">
    <property type="entry name" value="AAA+_ATPase"/>
</dbReference>
<dbReference type="Pfam" id="PF00005">
    <property type="entry name" value="ABC_tran"/>
    <property type="match status" value="1"/>
</dbReference>
<dbReference type="PROSITE" id="PS00211">
    <property type="entry name" value="ABC_TRANSPORTER_1"/>
    <property type="match status" value="1"/>
</dbReference>
<evidence type="ECO:0000259" key="6">
    <source>
        <dbReference type="PROSITE" id="PS50893"/>
    </source>
</evidence>
<dbReference type="RefSeq" id="WP_184034059.1">
    <property type="nucleotide sequence ID" value="NZ_JACHHY010000001.1"/>
</dbReference>
<dbReference type="PIRSF" id="PIRSF039085">
    <property type="entry name" value="ABC_ATPase_HisP"/>
    <property type="match status" value="1"/>
</dbReference>
<keyword evidence="2" id="KW-0813">Transport</keyword>
<proteinExistence type="inferred from homology"/>
<keyword evidence="3" id="KW-0472">Membrane</keyword>
<gene>
    <name evidence="7" type="ORF">HNQ59_000259</name>
</gene>
<organism evidence="7 8">
    <name type="scientific">Chitinivorax tropicus</name>
    <dbReference type="NCBI Taxonomy" id="714531"/>
    <lineage>
        <taxon>Bacteria</taxon>
        <taxon>Pseudomonadati</taxon>
        <taxon>Pseudomonadota</taxon>
        <taxon>Betaproteobacteria</taxon>
        <taxon>Chitinivorax</taxon>
    </lineage>
</organism>
<keyword evidence="8" id="KW-1185">Reference proteome</keyword>